<dbReference type="RefSeq" id="WP_025435419.1">
    <property type="nucleotide sequence ID" value="NZ_CP007452.1"/>
</dbReference>
<organism evidence="2 3">
    <name type="scientific">Peptoclostridium acidaminophilum DSM 3953</name>
    <dbReference type="NCBI Taxonomy" id="1286171"/>
    <lineage>
        <taxon>Bacteria</taxon>
        <taxon>Bacillati</taxon>
        <taxon>Bacillota</taxon>
        <taxon>Clostridia</taxon>
        <taxon>Peptostreptococcales</taxon>
        <taxon>Peptoclostridiaceae</taxon>
        <taxon>Peptoclostridium</taxon>
    </lineage>
</organism>
<dbReference type="OrthoDB" id="1698671at2"/>
<dbReference type="Proteomes" id="UP000019591">
    <property type="component" value="Chromosome"/>
</dbReference>
<evidence type="ECO:0000313" key="2">
    <source>
        <dbReference type="EMBL" id="AHM56414.1"/>
    </source>
</evidence>
<gene>
    <name evidence="2" type="ORF">EAL2_c11160</name>
</gene>
<protein>
    <recommendedName>
        <fullName evidence="1">YqbQ/XkdQ domain-containing protein</fullName>
    </recommendedName>
</protein>
<dbReference type="AlphaFoldDB" id="W8T3R9"/>
<dbReference type="KEGG" id="eac:EAL2_c11160"/>
<feature type="domain" description="YqbQ/XkdQ" evidence="1">
    <location>
        <begin position="21"/>
        <end position="310"/>
    </location>
</feature>
<dbReference type="STRING" id="1286171.EAL2_c11160"/>
<dbReference type="eggNOG" id="COG0791">
    <property type="taxonomic scope" value="Bacteria"/>
</dbReference>
<evidence type="ECO:0000259" key="1">
    <source>
        <dbReference type="Pfam" id="PF24032"/>
    </source>
</evidence>
<name>W8T3R9_PEPAC</name>
<keyword evidence="3" id="KW-1185">Reference proteome</keyword>
<evidence type="ECO:0000313" key="3">
    <source>
        <dbReference type="Proteomes" id="UP000019591"/>
    </source>
</evidence>
<accession>W8T3R9</accession>
<dbReference type="InterPro" id="IPR056937">
    <property type="entry name" value="YqbQ/XkdQ"/>
</dbReference>
<dbReference type="EMBL" id="CP007452">
    <property type="protein sequence ID" value="AHM56414.1"/>
    <property type="molecule type" value="Genomic_DNA"/>
</dbReference>
<dbReference type="HOGENOM" id="CLU_060297_0_0_9"/>
<reference evidence="2 3" key="1">
    <citation type="journal article" date="2014" name="Genome Announc.">
        <title>Complete Genome Sequence of Amino Acid-Utilizing Eubacterium acidaminophilum al-2 (DSM 3953).</title>
        <authorList>
            <person name="Poehlein A."/>
            <person name="Andreesen J.R."/>
            <person name="Daniel R."/>
        </authorList>
    </citation>
    <scope>NUCLEOTIDE SEQUENCE [LARGE SCALE GENOMIC DNA]</scope>
    <source>
        <strain evidence="2 3">DSM 3953</strain>
    </source>
</reference>
<dbReference type="PATRIC" id="fig|1286171.3.peg.1067"/>
<proteinExistence type="predicted"/>
<sequence length="319" mass="35566">MKLILTSQSGEYDITQLITSMTWSGDINQVARKLEFGIVVSPTDPYIPKVYIGLGNKLRFYDNSGKELFRGTVFFKEKSYHGSEMKVTAYDNLIYLTKSKMSRNFKKIMPETITQQVCSMLGVTPGSLASTGVPVDFIASAITGYDIIMSAYTRAAWKNGKAYFAIMQQGKFNVMEKGQNIVDATLDSTVNIMDSNYSETIESMVNQFQITDENGNTLKYYSDDSLIKPYGMIQDVMQKEQGKDPVAAAKNSIKGVERKASLQCLGDESCIAGYGVKVKEAYTGLTGLFWIDSDSHTFQEGQHTMQLTLNFINTMDAKE</sequence>
<dbReference type="Pfam" id="PF24032">
    <property type="entry name" value="YQBQ"/>
    <property type="match status" value="1"/>
</dbReference>